<dbReference type="EMBL" id="WXFA01000068">
    <property type="protein sequence ID" value="MBM3096071.1"/>
    <property type="molecule type" value="Genomic_DNA"/>
</dbReference>
<evidence type="ECO:0000313" key="1">
    <source>
        <dbReference type="EMBL" id="MBM3096071.1"/>
    </source>
</evidence>
<accession>A0AAW4FXH5</accession>
<proteinExistence type="predicted"/>
<organism evidence="1 2">
    <name type="scientific">Ensifer canadensis</name>
    <dbReference type="NCBI Taxonomy" id="555315"/>
    <lineage>
        <taxon>Bacteria</taxon>
        <taxon>Pseudomonadati</taxon>
        <taxon>Pseudomonadota</taxon>
        <taxon>Alphaproteobacteria</taxon>
        <taxon>Hyphomicrobiales</taxon>
        <taxon>Rhizobiaceae</taxon>
        <taxon>Sinorhizobium/Ensifer group</taxon>
        <taxon>Ensifer</taxon>
    </lineage>
</organism>
<evidence type="ECO:0000313" key="2">
    <source>
        <dbReference type="Proteomes" id="UP000744980"/>
    </source>
</evidence>
<sequence>MSGTQLSFAEKDRIVPGAQWDELVPGDVGWSSSHLASLAQVLADGRSTALMIVEAGRVAFQCP</sequence>
<dbReference type="RefSeq" id="WP_203530065.1">
    <property type="nucleotide sequence ID" value="NZ_CP083370.1"/>
</dbReference>
<name>A0AAW4FXH5_9HYPH</name>
<comment type="caution">
    <text evidence="1">The sequence shown here is derived from an EMBL/GenBank/DDBJ whole genome shotgun (WGS) entry which is preliminary data.</text>
</comment>
<dbReference type="AlphaFoldDB" id="A0AAW4FXH5"/>
<protein>
    <submittedName>
        <fullName evidence="1">Uncharacterized protein</fullName>
    </submittedName>
</protein>
<reference evidence="1 2" key="1">
    <citation type="submission" date="2020-01" db="EMBL/GenBank/DDBJ databases">
        <title>Draft genome assembly of Ensifer adhaerens T173.</title>
        <authorList>
            <person name="Craig J.E."/>
            <person name="Stinchcombe J.R."/>
        </authorList>
    </citation>
    <scope>NUCLEOTIDE SEQUENCE [LARGE SCALE GENOMIC DNA]</scope>
    <source>
        <strain evidence="1 2">T173</strain>
    </source>
</reference>
<gene>
    <name evidence="1" type="ORF">GFB56_35980</name>
</gene>
<keyword evidence="2" id="KW-1185">Reference proteome</keyword>
<dbReference type="Proteomes" id="UP000744980">
    <property type="component" value="Unassembled WGS sequence"/>
</dbReference>